<dbReference type="PANTHER" id="PTHR11136">
    <property type="entry name" value="FOLYLPOLYGLUTAMATE SYNTHASE-RELATED"/>
    <property type="match status" value="1"/>
</dbReference>
<evidence type="ECO:0000256" key="19">
    <source>
        <dbReference type="ARBA" id="ARBA00047808"/>
    </source>
</evidence>
<evidence type="ECO:0000256" key="13">
    <source>
        <dbReference type="ARBA" id="ARBA00022842"/>
    </source>
</evidence>
<comment type="catalytic activity">
    <reaction evidence="21">
        <text>7,8-dihydropteroate + L-glutamate + ATP = 7,8-dihydrofolate + ADP + phosphate + H(+)</text>
        <dbReference type="Rhea" id="RHEA:23584"/>
        <dbReference type="ChEBI" id="CHEBI:15378"/>
        <dbReference type="ChEBI" id="CHEBI:17839"/>
        <dbReference type="ChEBI" id="CHEBI:29985"/>
        <dbReference type="ChEBI" id="CHEBI:30616"/>
        <dbReference type="ChEBI" id="CHEBI:43474"/>
        <dbReference type="ChEBI" id="CHEBI:57451"/>
        <dbReference type="ChEBI" id="CHEBI:456216"/>
        <dbReference type="EC" id="6.3.2.12"/>
    </reaction>
</comment>
<dbReference type="Gene3D" id="3.40.1190.10">
    <property type="entry name" value="Mur-like, catalytic domain"/>
    <property type="match status" value="1"/>
</dbReference>
<comment type="catalytic activity">
    <reaction evidence="18">
        <text>(6S)-5,6,7,8-tetrahydrofolyl-(gamma-L-Glu)(n) + L-glutamate + ATP = (6S)-5,6,7,8-tetrahydrofolyl-(gamma-L-Glu)(n+1) + ADP + phosphate + H(+)</text>
        <dbReference type="Rhea" id="RHEA:10580"/>
        <dbReference type="Rhea" id="RHEA-COMP:14738"/>
        <dbReference type="Rhea" id="RHEA-COMP:14740"/>
        <dbReference type="ChEBI" id="CHEBI:15378"/>
        <dbReference type="ChEBI" id="CHEBI:29985"/>
        <dbReference type="ChEBI" id="CHEBI:30616"/>
        <dbReference type="ChEBI" id="CHEBI:43474"/>
        <dbReference type="ChEBI" id="CHEBI:141005"/>
        <dbReference type="ChEBI" id="CHEBI:456216"/>
        <dbReference type="EC" id="6.3.2.17"/>
    </reaction>
</comment>
<evidence type="ECO:0000313" key="26">
    <source>
        <dbReference type="Proteomes" id="UP000256708"/>
    </source>
</evidence>
<dbReference type="AlphaFoldDB" id="A0A3D8LBP7"/>
<dbReference type="Proteomes" id="UP000256708">
    <property type="component" value="Unassembled WGS sequence"/>
</dbReference>
<keyword evidence="12 22" id="KW-0067">ATP-binding</keyword>
<comment type="function">
    <text evidence="2">Functions in two distinct reactions of the de novo folate biosynthetic pathway. Catalyzes the addition of a glutamate residue to dihydropteroate (7,8-dihydropteroate or H2Pte) to form dihydrofolate (7,8-dihydrofolate monoglutamate or H2Pte-Glu). Also catalyzes successive additions of L-glutamate to tetrahydrofolate or 10-formyltetrahydrofolate or 5,10-methylenetetrahydrofolate, leading to folylpolyglutamate derivatives.</text>
</comment>
<dbReference type="EC" id="6.3.2.17" evidence="7"/>
<feature type="domain" description="Mur ligase C-terminal" evidence="23">
    <location>
        <begin position="303"/>
        <end position="420"/>
    </location>
</feature>
<evidence type="ECO:0000256" key="9">
    <source>
        <dbReference type="ARBA" id="ARBA00022598"/>
    </source>
</evidence>
<evidence type="ECO:0000256" key="12">
    <source>
        <dbReference type="ARBA" id="ARBA00022840"/>
    </source>
</evidence>
<dbReference type="FunFam" id="3.40.1190.10:FF:000011">
    <property type="entry name" value="Folylpolyglutamate synthase/dihydrofolate synthase"/>
    <property type="match status" value="1"/>
</dbReference>
<comment type="similarity">
    <text evidence="5 22">Belongs to the folylpolyglutamate synthase family.</text>
</comment>
<evidence type="ECO:0000259" key="23">
    <source>
        <dbReference type="Pfam" id="PF02875"/>
    </source>
</evidence>
<dbReference type="NCBIfam" id="TIGR01499">
    <property type="entry name" value="folC"/>
    <property type="match status" value="1"/>
</dbReference>
<dbReference type="Pfam" id="PF02875">
    <property type="entry name" value="Mur_ligase_C"/>
    <property type="match status" value="1"/>
</dbReference>
<evidence type="ECO:0000256" key="2">
    <source>
        <dbReference type="ARBA" id="ARBA00002714"/>
    </source>
</evidence>
<gene>
    <name evidence="25" type="ORF">DXT99_12705</name>
</gene>
<dbReference type="GO" id="GO:0046872">
    <property type="term" value="F:metal ion binding"/>
    <property type="evidence" value="ECO:0007669"/>
    <property type="project" value="UniProtKB-KW"/>
</dbReference>
<keyword evidence="9 22" id="KW-0436">Ligase</keyword>
<comment type="caution">
    <text evidence="25">The sequence shown here is derived from an EMBL/GenBank/DDBJ whole genome shotgun (WGS) entry which is preliminary data.</text>
</comment>
<dbReference type="EMBL" id="QRGR01000012">
    <property type="protein sequence ID" value="RDV14820.1"/>
    <property type="molecule type" value="Genomic_DNA"/>
</dbReference>
<evidence type="ECO:0000256" key="22">
    <source>
        <dbReference type="PIRNR" id="PIRNR001563"/>
    </source>
</evidence>
<evidence type="ECO:0000256" key="18">
    <source>
        <dbReference type="ARBA" id="ARBA00047493"/>
    </source>
</evidence>
<dbReference type="GO" id="GO:0008841">
    <property type="term" value="F:dihydrofolate synthase activity"/>
    <property type="evidence" value="ECO:0007669"/>
    <property type="project" value="UniProtKB-EC"/>
</dbReference>
<evidence type="ECO:0000259" key="24">
    <source>
        <dbReference type="Pfam" id="PF08245"/>
    </source>
</evidence>
<comment type="cofactor">
    <cofactor evidence="1">
        <name>Mg(2+)</name>
        <dbReference type="ChEBI" id="CHEBI:18420"/>
    </cofactor>
</comment>
<sequence>MTYQECLDYLYQQLPMFHRIGNAAFKKSLDNIIALCEALGQPQHQFKTVHVAGTNGKGSSSHMLAAVLQESGYKTGLYTSPHLKSFTERVRVNGQEVPEGYVVDFVQQHKSLFESIQPSFFEMTVALAFKYFADEQVDIAVIEVGLGGRLDSTNIITPEVSLITNIGYDHQALLGDTISAIATEKAGIIKTGVPAVISTRQLEAQEVFEAKAEEAGAPLFFAPDLFRVELTEASNERQVFQVYREEKPFLPGLELDLGGLYQKYNLPGVLQTLVLLHEKGYAITHTSLRKGLANAKAITGLKGRWQVLSRTPLTICDTGHNEDGLKQIVKQLEALKPKHVHMVFGAVNDKDVTSILKLLPPQYTYYFCQANIPRALPAQELKEKAIMEGLSGQAFTSVSEAVKAAKANAAPDEVIFIGGSTFVVAEIEEL</sequence>
<dbReference type="RefSeq" id="WP_115565932.1">
    <property type="nucleotide sequence ID" value="NZ_QRGR01000012.1"/>
</dbReference>
<comment type="pathway">
    <text evidence="3">Cofactor biosynthesis; tetrahydrofolate biosynthesis; 7,8-dihydrofolate from 2-amino-4-hydroxy-6-hydroxymethyl-7,8-dihydropteridine diphosphate and 4-aminobenzoate: step 2/2.</text>
</comment>
<dbReference type="GO" id="GO:0004326">
    <property type="term" value="F:tetrahydrofolylpolyglutamate synthase activity"/>
    <property type="evidence" value="ECO:0007669"/>
    <property type="project" value="UniProtKB-EC"/>
</dbReference>
<dbReference type="Pfam" id="PF08245">
    <property type="entry name" value="Mur_ligase_M"/>
    <property type="match status" value="1"/>
</dbReference>
<evidence type="ECO:0000256" key="14">
    <source>
        <dbReference type="ARBA" id="ARBA00022909"/>
    </source>
</evidence>
<protein>
    <recommendedName>
        <fullName evidence="8">Dihydrofolate synthase/folylpolyglutamate synthase</fullName>
        <ecNumber evidence="6">6.3.2.12</ecNumber>
        <ecNumber evidence="7">6.3.2.17</ecNumber>
    </recommendedName>
    <alternativeName>
        <fullName evidence="17">Folylpoly-gamma-glutamate synthetase-dihydrofolate synthetase</fullName>
    </alternativeName>
    <alternativeName>
        <fullName evidence="15">Folylpolyglutamate synthetase</fullName>
    </alternativeName>
    <alternativeName>
        <fullName evidence="16">Tetrahydrofolylpolyglutamate synthase</fullName>
    </alternativeName>
</protein>
<dbReference type="EC" id="6.3.2.12" evidence="6"/>
<organism evidence="25 26">
    <name type="scientific">Pontibacter diazotrophicus</name>
    <dbReference type="NCBI Taxonomy" id="1400979"/>
    <lineage>
        <taxon>Bacteria</taxon>
        <taxon>Pseudomonadati</taxon>
        <taxon>Bacteroidota</taxon>
        <taxon>Cytophagia</taxon>
        <taxon>Cytophagales</taxon>
        <taxon>Hymenobacteraceae</taxon>
        <taxon>Pontibacter</taxon>
    </lineage>
</organism>
<dbReference type="GO" id="GO:0005524">
    <property type="term" value="F:ATP binding"/>
    <property type="evidence" value="ECO:0007669"/>
    <property type="project" value="UniProtKB-KW"/>
</dbReference>
<evidence type="ECO:0000256" key="10">
    <source>
        <dbReference type="ARBA" id="ARBA00022723"/>
    </source>
</evidence>
<dbReference type="SUPFAM" id="SSF53623">
    <property type="entry name" value="MurD-like peptide ligases, catalytic domain"/>
    <property type="match status" value="1"/>
</dbReference>
<evidence type="ECO:0000256" key="17">
    <source>
        <dbReference type="ARBA" id="ARBA00032510"/>
    </source>
</evidence>
<reference evidence="26" key="1">
    <citation type="submission" date="2018-08" db="EMBL/GenBank/DDBJ databases">
        <authorList>
            <person name="Liu Z.-W."/>
            <person name="Du Z.-J."/>
        </authorList>
    </citation>
    <scope>NUCLEOTIDE SEQUENCE [LARGE SCALE GENOMIC DNA]</scope>
    <source>
        <strain evidence="26">H4X</strain>
    </source>
</reference>
<keyword evidence="26" id="KW-1185">Reference proteome</keyword>
<keyword evidence="14" id="KW-0289">Folate biosynthesis</keyword>
<evidence type="ECO:0000256" key="20">
    <source>
        <dbReference type="ARBA" id="ARBA00049035"/>
    </source>
</evidence>
<keyword evidence="11 22" id="KW-0547">Nucleotide-binding</keyword>
<accession>A0A3D8LBP7</accession>
<dbReference type="InterPro" id="IPR001645">
    <property type="entry name" value="Folylpolyglutamate_synth"/>
</dbReference>
<dbReference type="InterPro" id="IPR013221">
    <property type="entry name" value="Mur_ligase_cen"/>
</dbReference>
<proteinExistence type="inferred from homology"/>
<keyword evidence="10" id="KW-0479">Metal-binding</keyword>
<dbReference type="PANTHER" id="PTHR11136:SF0">
    <property type="entry name" value="DIHYDROFOLATE SYNTHETASE-RELATED"/>
    <property type="match status" value="1"/>
</dbReference>
<dbReference type="SUPFAM" id="SSF53244">
    <property type="entry name" value="MurD-like peptide ligases, peptide-binding domain"/>
    <property type="match status" value="1"/>
</dbReference>
<dbReference type="InterPro" id="IPR036565">
    <property type="entry name" value="Mur-like_cat_sf"/>
</dbReference>
<name>A0A3D8LBP7_9BACT</name>
<dbReference type="InterPro" id="IPR004101">
    <property type="entry name" value="Mur_ligase_C"/>
</dbReference>
<comment type="catalytic activity">
    <reaction evidence="19">
        <text>10-formyltetrahydrofolyl-(gamma-L-Glu)(n) + L-glutamate + ATP = 10-formyltetrahydrofolyl-(gamma-L-Glu)(n+1) + ADP + phosphate + H(+)</text>
        <dbReference type="Rhea" id="RHEA:51904"/>
        <dbReference type="Rhea" id="RHEA-COMP:13088"/>
        <dbReference type="Rhea" id="RHEA-COMP:14300"/>
        <dbReference type="ChEBI" id="CHEBI:15378"/>
        <dbReference type="ChEBI" id="CHEBI:29985"/>
        <dbReference type="ChEBI" id="CHEBI:30616"/>
        <dbReference type="ChEBI" id="CHEBI:43474"/>
        <dbReference type="ChEBI" id="CHEBI:134413"/>
        <dbReference type="ChEBI" id="CHEBI:456216"/>
        <dbReference type="EC" id="6.3.2.17"/>
    </reaction>
</comment>
<dbReference type="GO" id="GO:0005737">
    <property type="term" value="C:cytoplasm"/>
    <property type="evidence" value="ECO:0007669"/>
    <property type="project" value="TreeGrafter"/>
</dbReference>
<evidence type="ECO:0000256" key="21">
    <source>
        <dbReference type="ARBA" id="ARBA00049161"/>
    </source>
</evidence>
<evidence type="ECO:0000256" key="3">
    <source>
        <dbReference type="ARBA" id="ARBA00004799"/>
    </source>
</evidence>
<evidence type="ECO:0000313" key="25">
    <source>
        <dbReference type="EMBL" id="RDV14820.1"/>
    </source>
</evidence>
<dbReference type="PROSITE" id="PS01012">
    <property type="entry name" value="FOLYLPOLYGLU_SYNT_2"/>
    <property type="match status" value="1"/>
</dbReference>
<evidence type="ECO:0000256" key="16">
    <source>
        <dbReference type="ARBA" id="ARBA00030592"/>
    </source>
</evidence>
<dbReference type="InterPro" id="IPR018109">
    <property type="entry name" value="Folylpolyglutamate_synth_CS"/>
</dbReference>
<comment type="pathway">
    <text evidence="4">Cofactor biosynthesis; tetrahydrofolylpolyglutamate biosynthesis.</text>
</comment>
<evidence type="ECO:0000256" key="1">
    <source>
        <dbReference type="ARBA" id="ARBA00001946"/>
    </source>
</evidence>
<keyword evidence="13" id="KW-0460">Magnesium</keyword>
<dbReference type="OrthoDB" id="9809356at2"/>
<dbReference type="GO" id="GO:0046656">
    <property type="term" value="P:folic acid biosynthetic process"/>
    <property type="evidence" value="ECO:0007669"/>
    <property type="project" value="UniProtKB-KW"/>
</dbReference>
<dbReference type="PIRSF" id="PIRSF001563">
    <property type="entry name" value="Folylpolyglu_synth"/>
    <property type="match status" value="1"/>
</dbReference>
<evidence type="ECO:0000256" key="5">
    <source>
        <dbReference type="ARBA" id="ARBA00008276"/>
    </source>
</evidence>
<dbReference type="Gene3D" id="3.90.190.20">
    <property type="entry name" value="Mur ligase, C-terminal domain"/>
    <property type="match status" value="1"/>
</dbReference>
<dbReference type="InterPro" id="IPR036615">
    <property type="entry name" value="Mur_ligase_C_dom_sf"/>
</dbReference>
<feature type="domain" description="Mur ligase central" evidence="24">
    <location>
        <begin position="51"/>
        <end position="198"/>
    </location>
</feature>
<evidence type="ECO:0000256" key="11">
    <source>
        <dbReference type="ARBA" id="ARBA00022741"/>
    </source>
</evidence>
<comment type="catalytic activity">
    <reaction evidence="20">
        <text>(6R)-5,10-methylenetetrahydrofolyl-(gamma-L-Glu)(n) + L-glutamate + ATP = (6R)-5,10-methylenetetrahydrofolyl-(gamma-L-Glu)(n+1) + ADP + phosphate + H(+)</text>
        <dbReference type="Rhea" id="RHEA:51912"/>
        <dbReference type="Rhea" id="RHEA-COMP:13257"/>
        <dbReference type="Rhea" id="RHEA-COMP:13258"/>
        <dbReference type="ChEBI" id="CHEBI:15378"/>
        <dbReference type="ChEBI" id="CHEBI:29985"/>
        <dbReference type="ChEBI" id="CHEBI:30616"/>
        <dbReference type="ChEBI" id="CHEBI:43474"/>
        <dbReference type="ChEBI" id="CHEBI:136572"/>
        <dbReference type="ChEBI" id="CHEBI:456216"/>
        <dbReference type="EC" id="6.3.2.17"/>
    </reaction>
</comment>
<evidence type="ECO:0000256" key="7">
    <source>
        <dbReference type="ARBA" id="ARBA00013025"/>
    </source>
</evidence>
<evidence type="ECO:0000256" key="6">
    <source>
        <dbReference type="ARBA" id="ARBA00013023"/>
    </source>
</evidence>
<evidence type="ECO:0000256" key="8">
    <source>
        <dbReference type="ARBA" id="ARBA00019357"/>
    </source>
</evidence>
<evidence type="ECO:0000256" key="15">
    <source>
        <dbReference type="ARBA" id="ARBA00030048"/>
    </source>
</evidence>
<evidence type="ECO:0000256" key="4">
    <source>
        <dbReference type="ARBA" id="ARBA00005150"/>
    </source>
</evidence>